<gene>
    <name evidence="9" type="ORF">COW24_02595</name>
</gene>
<dbReference type="GO" id="GO:0045892">
    <property type="term" value="P:negative regulation of DNA-templated transcription"/>
    <property type="evidence" value="ECO:0007669"/>
    <property type="project" value="TreeGrafter"/>
</dbReference>
<evidence type="ECO:0000256" key="1">
    <source>
        <dbReference type="ARBA" id="ARBA00007957"/>
    </source>
</evidence>
<keyword evidence="4" id="KW-0805">Transcription regulation</keyword>
<evidence type="ECO:0000256" key="3">
    <source>
        <dbReference type="ARBA" id="ARBA00022833"/>
    </source>
</evidence>
<evidence type="ECO:0000256" key="5">
    <source>
        <dbReference type="ARBA" id="ARBA00023125"/>
    </source>
</evidence>
<evidence type="ECO:0000313" key="9">
    <source>
        <dbReference type="EMBL" id="PIW36977.1"/>
    </source>
</evidence>
<evidence type="ECO:0000256" key="4">
    <source>
        <dbReference type="ARBA" id="ARBA00023015"/>
    </source>
</evidence>
<dbReference type="InterPro" id="IPR043135">
    <property type="entry name" value="Fur_C"/>
</dbReference>
<keyword evidence="5" id="KW-0238">DNA-binding</keyword>
<dbReference type="InterPro" id="IPR002481">
    <property type="entry name" value="FUR"/>
</dbReference>
<dbReference type="SUPFAM" id="SSF46785">
    <property type="entry name" value="Winged helix' DNA-binding domain"/>
    <property type="match status" value="1"/>
</dbReference>
<keyword evidence="2" id="KW-0678">Repressor</keyword>
<evidence type="ECO:0000313" key="10">
    <source>
        <dbReference type="Proteomes" id="UP000230292"/>
    </source>
</evidence>
<keyword evidence="6" id="KW-0804">Transcription</keyword>
<dbReference type="GO" id="GO:0003700">
    <property type="term" value="F:DNA-binding transcription factor activity"/>
    <property type="evidence" value="ECO:0007669"/>
    <property type="project" value="InterPro"/>
</dbReference>
<dbReference type="InterPro" id="IPR036388">
    <property type="entry name" value="WH-like_DNA-bd_sf"/>
</dbReference>
<dbReference type="GO" id="GO:0008270">
    <property type="term" value="F:zinc ion binding"/>
    <property type="evidence" value="ECO:0007669"/>
    <property type="project" value="TreeGrafter"/>
</dbReference>
<dbReference type="Proteomes" id="UP000230292">
    <property type="component" value="Unassembled WGS sequence"/>
</dbReference>
<protein>
    <recommendedName>
        <fullName evidence="11">Transcriptional repressor</fullName>
    </recommendedName>
</protein>
<reference evidence="9 10" key="1">
    <citation type="submission" date="2017-09" db="EMBL/GenBank/DDBJ databases">
        <title>Depth-based differentiation of microbial function through sediment-hosted aquifers and enrichment of novel symbionts in the deep terrestrial subsurface.</title>
        <authorList>
            <person name="Probst A.J."/>
            <person name="Ladd B."/>
            <person name="Jarett J.K."/>
            <person name="Geller-Mcgrath D.E."/>
            <person name="Sieber C.M."/>
            <person name="Emerson J.B."/>
            <person name="Anantharaman K."/>
            <person name="Thomas B.C."/>
            <person name="Malmstrom R."/>
            <person name="Stieglmeier M."/>
            <person name="Klingl A."/>
            <person name="Woyke T."/>
            <person name="Ryan C.M."/>
            <person name="Banfield J.F."/>
        </authorList>
    </citation>
    <scope>NUCLEOTIDE SEQUENCE [LARGE SCALE GENOMIC DNA]</scope>
    <source>
        <strain evidence="9">CG15_BIG_FIL_POST_REV_8_21_14_020_45_12</strain>
    </source>
</reference>
<comment type="caution">
    <text evidence="9">The sequence shown here is derived from an EMBL/GenBank/DDBJ whole genome shotgun (WGS) entry which is preliminary data.</text>
</comment>
<evidence type="ECO:0000256" key="7">
    <source>
        <dbReference type="PIRSR" id="PIRSR602481-1"/>
    </source>
</evidence>
<feature type="binding site" evidence="7">
    <location>
        <position position="136"/>
    </location>
    <ligand>
        <name>Zn(2+)</name>
        <dbReference type="ChEBI" id="CHEBI:29105"/>
    </ligand>
</feature>
<dbReference type="GO" id="GO:1900376">
    <property type="term" value="P:regulation of secondary metabolite biosynthetic process"/>
    <property type="evidence" value="ECO:0007669"/>
    <property type="project" value="TreeGrafter"/>
</dbReference>
<keyword evidence="7" id="KW-0479">Metal-binding</keyword>
<dbReference type="PANTHER" id="PTHR33202:SF7">
    <property type="entry name" value="FERRIC UPTAKE REGULATION PROTEIN"/>
    <property type="match status" value="1"/>
</dbReference>
<evidence type="ECO:0000256" key="2">
    <source>
        <dbReference type="ARBA" id="ARBA00022491"/>
    </source>
</evidence>
<dbReference type="Pfam" id="PF01475">
    <property type="entry name" value="FUR"/>
    <property type="match status" value="1"/>
</dbReference>
<feature type="binding site" evidence="7">
    <location>
        <position position="99"/>
    </location>
    <ligand>
        <name>Zn(2+)</name>
        <dbReference type="ChEBI" id="CHEBI:29105"/>
    </ligand>
</feature>
<keyword evidence="3 7" id="KW-0862">Zinc</keyword>
<sequence>MSTNPEIIEQRLKASGHRLTKTRKALLNTLISSARPLSIEDMGAQLKVQGIAVNKTTIYREVDFLLKQKLLEEVRLDPERRYYEFALGTHHHHIRCLSCGAIEDVSSTALEQATKQVKAGTMYQVIDHMMEFAGLCPACQR</sequence>
<dbReference type="GO" id="GO:0000976">
    <property type="term" value="F:transcription cis-regulatory region binding"/>
    <property type="evidence" value="ECO:0007669"/>
    <property type="project" value="TreeGrafter"/>
</dbReference>
<proteinExistence type="inferred from homology"/>
<organism evidence="9 10">
    <name type="scientific">Candidatus Kerfeldbacteria bacterium CG15_BIG_FIL_POST_REV_8_21_14_020_45_12</name>
    <dbReference type="NCBI Taxonomy" id="2014247"/>
    <lineage>
        <taxon>Bacteria</taxon>
        <taxon>Candidatus Kerfeldiibacteriota</taxon>
    </lineage>
</organism>
<evidence type="ECO:0000256" key="8">
    <source>
        <dbReference type="PIRSR" id="PIRSR602481-2"/>
    </source>
</evidence>
<comment type="cofactor">
    <cofactor evidence="7">
        <name>Zn(2+)</name>
        <dbReference type="ChEBI" id="CHEBI:29105"/>
    </cofactor>
    <text evidence="7">Binds 1 zinc ion per subunit.</text>
</comment>
<dbReference type="PANTHER" id="PTHR33202">
    <property type="entry name" value="ZINC UPTAKE REGULATION PROTEIN"/>
    <property type="match status" value="1"/>
</dbReference>
<comment type="cofactor">
    <cofactor evidence="8">
        <name>Mn(2+)</name>
        <dbReference type="ChEBI" id="CHEBI:29035"/>
    </cofactor>
    <cofactor evidence="8">
        <name>Fe(2+)</name>
        <dbReference type="ChEBI" id="CHEBI:29033"/>
    </cofactor>
    <text evidence="8">Binds 1 Mn(2+) or Fe(2+) ion per subunit.</text>
</comment>
<dbReference type="AlphaFoldDB" id="A0A2M7H437"/>
<comment type="similarity">
    <text evidence="1">Belongs to the Fur family.</text>
</comment>
<evidence type="ECO:0008006" key="11">
    <source>
        <dbReference type="Google" id="ProtNLM"/>
    </source>
</evidence>
<dbReference type="Gene3D" id="1.10.10.10">
    <property type="entry name" value="Winged helix-like DNA-binding domain superfamily/Winged helix DNA-binding domain"/>
    <property type="match status" value="1"/>
</dbReference>
<dbReference type="Gene3D" id="3.30.1490.190">
    <property type="match status" value="1"/>
</dbReference>
<dbReference type="CDD" id="cd07153">
    <property type="entry name" value="Fur_like"/>
    <property type="match status" value="1"/>
</dbReference>
<keyword evidence="8" id="KW-0408">Iron</keyword>
<evidence type="ECO:0000256" key="6">
    <source>
        <dbReference type="ARBA" id="ARBA00023163"/>
    </source>
</evidence>
<name>A0A2M7H437_9BACT</name>
<feature type="binding site" evidence="8">
    <location>
        <position position="128"/>
    </location>
    <ligand>
        <name>Fe cation</name>
        <dbReference type="ChEBI" id="CHEBI:24875"/>
    </ligand>
</feature>
<feature type="binding site" evidence="8">
    <location>
        <position position="90"/>
    </location>
    <ligand>
        <name>Fe cation</name>
        <dbReference type="ChEBI" id="CHEBI:24875"/>
    </ligand>
</feature>
<feature type="binding site" evidence="7">
    <location>
        <position position="139"/>
    </location>
    <ligand>
        <name>Zn(2+)</name>
        <dbReference type="ChEBI" id="CHEBI:29105"/>
    </ligand>
</feature>
<feature type="binding site" evidence="8">
    <location>
        <position position="111"/>
    </location>
    <ligand>
        <name>Fe cation</name>
        <dbReference type="ChEBI" id="CHEBI:24875"/>
    </ligand>
</feature>
<accession>A0A2M7H437</accession>
<dbReference type="InterPro" id="IPR036390">
    <property type="entry name" value="WH_DNA-bd_sf"/>
</dbReference>
<dbReference type="EMBL" id="PFGC01000033">
    <property type="protein sequence ID" value="PIW36977.1"/>
    <property type="molecule type" value="Genomic_DNA"/>
</dbReference>
<feature type="binding site" evidence="7">
    <location>
        <position position="96"/>
    </location>
    <ligand>
        <name>Zn(2+)</name>
        <dbReference type="ChEBI" id="CHEBI:29105"/>
    </ligand>
</feature>